<dbReference type="AlphaFoldDB" id="A0A2H3KT14"/>
<evidence type="ECO:0000256" key="1">
    <source>
        <dbReference type="ARBA" id="ARBA00001576"/>
    </source>
</evidence>
<organism evidence="5 6">
    <name type="scientific">Flavobacterium branchiophilum</name>
    <dbReference type="NCBI Taxonomy" id="55197"/>
    <lineage>
        <taxon>Bacteria</taxon>
        <taxon>Pseudomonadati</taxon>
        <taxon>Bacteroidota</taxon>
        <taxon>Flavobacteriia</taxon>
        <taxon>Flavobacteriales</taxon>
        <taxon>Flavobacteriaceae</taxon>
        <taxon>Flavobacterium</taxon>
    </lineage>
</organism>
<dbReference type="GO" id="GO:0005737">
    <property type="term" value="C:cytoplasm"/>
    <property type="evidence" value="ECO:0007669"/>
    <property type="project" value="InterPro"/>
</dbReference>
<proteinExistence type="predicted"/>
<gene>
    <name evidence="5" type="ORF">B0A77_04905</name>
</gene>
<dbReference type="EMBL" id="PCMW01000028">
    <property type="protein sequence ID" value="PDS25499.1"/>
    <property type="molecule type" value="Genomic_DNA"/>
</dbReference>
<dbReference type="PANTHER" id="PTHR23403">
    <property type="entry name" value="TREHALASE"/>
    <property type="match status" value="1"/>
</dbReference>
<dbReference type="PROSITE" id="PS00927">
    <property type="entry name" value="TREHALASE_1"/>
    <property type="match status" value="1"/>
</dbReference>
<dbReference type="Pfam" id="PF07492">
    <property type="entry name" value="Trehalase_Ca-bi"/>
    <property type="match status" value="1"/>
</dbReference>
<evidence type="ECO:0000256" key="3">
    <source>
        <dbReference type="ARBA" id="ARBA00023295"/>
    </source>
</evidence>
<dbReference type="InterPro" id="IPR008928">
    <property type="entry name" value="6-hairpin_glycosidase_sf"/>
</dbReference>
<dbReference type="Pfam" id="PF01204">
    <property type="entry name" value="Trehalase"/>
    <property type="match status" value="1"/>
</dbReference>
<dbReference type="InterPro" id="IPR011120">
    <property type="entry name" value="Trehalase_Ca-bd"/>
</dbReference>
<protein>
    <submittedName>
        <fullName evidence="5">Trehalase</fullName>
    </submittedName>
</protein>
<dbReference type="SUPFAM" id="SSF48208">
    <property type="entry name" value="Six-hairpin glycosidases"/>
    <property type="match status" value="1"/>
</dbReference>
<evidence type="ECO:0000256" key="2">
    <source>
        <dbReference type="ARBA" id="ARBA00022801"/>
    </source>
</evidence>
<dbReference type="GO" id="GO:0005993">
    <property type="term" value="P:trehalose catabolic process"/>
    <property type="evidence" value="ECO:0007669"/>
    <property type="project" value="InterPro"/>
</dbReference>
<dbReference type="GO" id="GO:0004555">
    <property type="term" value="F:alpha,alpha-trehalase activity"/>
    <property type="evidence" value="ECO:0007669"/>
    <property type="project" value="UniProtKB-EC"/>
</dbReference>
<keyword evidence="3" id="KW-0326">Glycosidase</keyword>
<comment type="catalytic activity">
    <reaction evidence="1">
        <text>alpha,alpha-trehalose + H2O = alpha-D-glucose + beta-D-glucose</text>
        <dbReference type="Rhea" id="RHEA:32675"/>
        <dbReference type="ChEBI" id="CHEBI:15377"/>
        <dbReference type="ChEBI" id="CHEBI:15903"/>
        <dbReference type="ChEBI" id="CHEBI:16551"/>
        <dbReference type="ChEBI" id="CHEBI:17925"/>
        <dbReference type="EC" id="3.2.1.28"/>
    </reaction>
</comment>
<dbReference type="RefSeq" id="WP_097553740.1">
    <property type="nucleotide sequence ID" value="NZ_PCMW01000028.1"/>
</dbReference>
<reference evidence="5 6" key="1">
    <citation type="submission" date="2017-09" db="EMBL/GenBank/DDBJ databases">
        <title>Whole genomes of Flavobacteriaceae.</title>
        <authorList>
            <person name="Stine C."/>
            <person name="Li C."/>
            <person name="Tadesse D."/>
        </authorList>
    </citation>
    <scope>NUCLEOTIDE SEQUENCE [LARGE SCALE GENOMIC DNA]</scope>
    <source>
        <strain evidence="5 6">ATCC 35036</strain>
    </source>
</reference>
<dbReference type="PRINTS" id="PR00744">
    <property type="entry name" value="GLHYDRLASE37"/>
</dbReference>
<dbReference type="InterPro" id="IPR012341">
    <property type="entry name" value="6hp_glycosidase-like_sf"/>
</dbReference>
<evidence type="ECO:0000313" key="5">
    <source>
        <dbReference type="EMBL" id="PDS25499.1"/>
    </source>
</evidence>
<comment type="caution">
    <text evidence="5">The sequence shown here is derived from an EMBL/GenBank/DDBJ whole genome shotgun (WGS) entry which is preliminary data.</text>
</comment>
<name>A0A2H3KT14_9FLAO</name>
<accession>A0A2H3KT14</accession>
<dbReference type="OrthoDB" id="106887at2"/>
<dbReference type="PANTHER" id="PTHR23403:SF6">
    <property type="entry name" value="CYTOSOLIC NEUTRAL TREHALASE-RELATED"/>
    <property type="match status" value="1"/>
</dbReference>
<dbReference type="Gene3D" id="1.50.10.10">
    <property type="match status" value="1"/>
</dbReference>
<dbReference type="GO" id="GO:0005509">
    <property type="term" value="F:calcium ion binding"/>
    <property type="evidence" value="ECO:0007669"/>
    <property type="project" value="InterPro"/>
</dbReference>
<dbReference type="InterPro" id="IPR001661">
    <property type="entry name" value="Glyco_hydro_37"/>
</dbReference>
<dbReference type="PROSITE" id="PS00928">
    <property type="entry name" value="TREHALASE_2"/>
    <property type="match status" value="1"/>
</dbReference>
<keyword evidence="2" id="KW-0378">Hydrolase</keyword>
<dbReference type="Proteomes" id="UP000220828">
    <property type="component" value="Unassembled WGS sequence"/>
</dbReference>
<evidence type="ECO:0000259" key="4">
    <source>
        <dbReference type="Pfam" id="PF07492"/>
    </source>
</evidence>
<sequence length="622" mass="71867">MIFKLHIKQTLDQLLAQEDTDGDKKITIDDRGPKKFEITNELGHKIAIEGTYYLSNLLQELALAQKAGNTFCEIPLAYIQENPVDRISRKIKTLFWDGLTRSIDHFGLEKILEDEKTESDFQYLYVPEKDPFAMAYFKDLEQSIPRLQVLPLPDAISDDFSLSLNKKPGLLALALQVDDNQKVTGIPFVVPGGRFNEMYGWDSYFIAVGLLIDGKIALAKGTAEHFKYQIDHYGKILNANRSYYLTRTQPPFYTSLLMDVVNAEKVDSHWLFKHLQTAITEYHLVWMQTDKRLTANGLNRYKAEGVGLPFEVEPGHFDDILEQFAQKYNLPLREFEQQYLDRTITDAALDAYFIHDRSMRESGHDTTNRLVGVCANLNPVALNSLLYKYETDIAYLIAHHFENHFQYNESTTYSSSFWTEKAQNRKQIMNELCWNEAKGMYFDYDFVNKQQHLFEAATTFYPLWAQLCSPEQAQKLVENVLPKFKMKGGIAGSTPEMLAQVADNAPVRQWDYPYGWAPHQMLIWQGLMHYGYTDVAQELVYRWLWLITQNAVDYNGTIPEKYDLEISSHKIFAEYGNVGTEFSYITEEGFGWMNSSYQLGLRLLSETLRSKLALLTDPDDLF</sequence>
<feature type="domain" description="Neutral trehalase Ca2+ binding" evidence="4">
    <location>
        <begin position="11"/>
        <end position="38"/>
    </location>
</feature>
<dbReference type="InterPro" id="IPR018232">
    <property type="entry name" value="Glyco_hydro_37_CS"/>
</dbReference>
<evidence type="ECO:0000313" key="6">
    <source>
        <dbReference type="Proteomes" id="UP000220828"/>
    </source>
</evidence>